<dbReference type="InterPro" id="IPR035965">
    <property type="entry name" value="PAS-like_dom_sf"/>
</dbReference>
<reference evidence="5" key="1">
    <citation type="journal article" date="2019" name="Int. J. Syst. Evol. Microbiol.">
        <title>The Global Catalogue of Microorganisms (GCM) 10K type strain sequencing project: providing services to taxonomists for standard genome sequencing and annotation.</title>
        <authorList>
            <consortium name="The Broad Institute Genomics Platform"/>
            <consortium name="The Broad Institute Genome Sequencing Center for Infectious Disease"/>
            <person name="Wu L."/>
            <person name="Ma J."/>
        </authorList>
    </citation>
    <scope>NUCLEOTIDE SEQUENCE [LARGE SCALE GENOMIC DNA]</scope>
    <source>
        <strain evidence="5">CCM 320</strain>
    </source>
</reference>
<evidence type="ECO:0000259" key="2">
    <source>
        <dbReference type="PROSITE" id="PS50113"/>
    </source>
</evidence>
<dbReference type="PROSITE" id="PS50887">
    <property type="entry name" value="GGDEF"/>
    <property type="match status" value="1"/>
</dbReference>
<evidence type="ECO:0000313" key="4">
    <source>
        <dbReference type="EMBL" id="MFC3211504.1"/>
    </source>
</evidence>
<dbReference type="SMART" id="SM00091">
    <property type="entry name" value="PAS"/>
    <property type="match status" value="2"/>
</dbReference>
<dbReference type="SMART" id="SM00086">
    <property type="entry name" value="PAC"/>
    <property type="match status" value="1"/>
</dbReference>
<sequence>MQGPFTKEQLDLLYGNAEDLVFFMRKLGKGYVYEYVNALCTSTFKQELAGRTVDDSMPASVAEEIKKQYMIAESMTGTYRYRDYNLFSKNNVANETEITTFMHEGELFLLAVSKNVSKQKTIEEDYLFYQSLVQNSVDPMIMISSDFMVIDMNPAYENIFTVIKQQWIGKSFMELPSNSEKFLDKVHSELGEEKFEKGSSSFITSAKMKDGPDGKFSVSFSPVKIGEDIRAYQIVYRELTDEVQLKEELKKTENILDSYKDALNYAAMVAIWEPSGMIIFANDNFEGTTGYEKEELLGMQIAAIGRAVIPDAFYDNIRDIIFKGDIWRGEMKSLKKNGDFFWVDTTVIPLKNETGKIYQVLAIMFDITDRKKLEEKLHFMAYHDSLTRLPNRRLMMEEFELLESDADQDDRLIALLYIDGDDFKSVNDNFGHNIGDEFIACFGQALTQSIRSGDMAARIGGDEFVIAAAGINSEKAGMQIKNLINRIHQKLAEGWDIDGHHFAPTASIGIAFYPKDADNFEDLVKMADSALYESKKSGRNQVRFYEKNSERTH</sequence>
<dbReference type="InterPro" id="IPR000700">
    <property type="entry name" value="PAS-assoc_C"/>
</dbReference>
<keyword evidence="4" id="KW-0548">Nucleotidyltransferase</keyword>
<dbReference type="InterPro" id="IPR029787">
    <property type="entry name" value="Nucleotide_cyclase"/>
</dbReference>
<dbReference type="CDD" id="cd00130">
    <property type="entry name" value="PAS"/>
    <property type="match status" value="1"/>
</dbReference>
<dbReference type="SUPFAM" id="SSF55785">
    <property type="entry name" value="PYP-like sensor domain (PAS domain)"/>
    <property type="match status" value="2"/>
</dbReference>
<accession>A0ABV7KQM8</accession>
<keyword evidence="5" id="KW-1185">Reference proteome</keyword>
<dbReference type="Pfam" id="PF00989">
    <property type="entry name" value="PAS"/>
    <property type="match status" value="1"/>
</dbReference>
<dbReference type="PANTHER" id="PTHR44757:SF2">
    <property type="entry name" value="BIOFILM ARCHITECTURE MAINTENANCE PROTEIN MBAA"/>
    <property type="match status" value="1"/>
</dbReference>
<keyword evidence="4" id="KW-0808">Transferase</keyword>
<evidence type="ECO:0000259" key="3">
    <source>
        <dbReference type="PROSITE" id="PS50887"/>
    </source>
</evidence>
<dbReference type="PROSITE" id="PS50113">
    <property type="entry name" value="PAC"/>
    <property type="match status" value="1"/>
</dbReference>
<dbReference type="InterPro" id="IPR000014">
    <property type="entry name" value="PAS"/>
</dbReference>
<dbReference type="NCBIfam" id="TIGR00254">
    <property type="entry name" value="GGDEF"/>
    <property type="match status" value="1"/>
</dbReference>
<dbReference type="EMBL" id="JBHRUJ010000016">
    <property type="protein sequence ID" value="MFC3211504.1"/>
    <property type="molecule type" value="Genomic_DNA"/>
</dbReference>
<feature type="domain" description="GGDEF" evidence="3">
    <location>
        <begin position="411"/>
        <end position="547"/>
    </location>
</feature>
<evidence type="ECO:0000313" key="5">
    <source>
        <dbReference type="Proteomes" id="UP001595625"/>
    </source>
</evidence>
<dbReference type="PANTHER" id="PTHR44757">
    <property type="entry name" value="DIGUANYLATE CYCLASE DGCP"/>
    <property type="match status" value="1"/>
</dbReference>
<dbReference type="CDD" id="cd01949">
    <property type="entry name" value="GGDEF"/>
    <property type="match status" value="1"/>
</dbReference>
<organism evidence="4 5">
    <name type="scientific">Planomicrobium okeanokoites</name>
    <name type="common">Planococcus okeanokoites</name>
    <name type="synonym">Flavobacterium okeanokoites</name>
    <dbReference type="NCBI Taxonomy" id="244"/>
    <lineage>
        <taxon>Bacteria</taxon>
        <taxon>Bacillati</taxon>
        <taxon>Bacillota</taxon>
        <taxon>Bacilli</taxon>
        <taxon>Bacillales</taxon>
        <taxon>Caryophanaceae</taxon>
        <taxon>Planomicrobium</taxon>
    </lineage>
</organism>
<evidence type="ECO:0000259" key="1">
    <source>
        <dbReference type="PROSITE" id="PS50112"/>
    </source>
</evidence>
<comment type="caution">
    <text evidence="4">The sequence shown here is derived from an EMBL/GenBank/DDBJ whole genome shotgun (WGS) entry which is preliminary data.</text>
</comment>
<dbReference type="EC" id="2.7.7.65" evidence="4"/>
<dbReference type="Proteomes" id="UP001595625">
    <property type="component" value="Unassembled WGS sequence"/>
</dbReference>
<name>A0ABV7KQM8_PLAOK</name>
<dbReference type="Pfam" id="PF13426">
    <property type="entry name" value="PAS_9"/>
    <property type="match status" value="1"/>
</dbReference>
<gene>
    <name evidence="4" type="ORF">ACFOEJ_10505</name>
</gene>
<dbReference type="InterPro" id="IPR043128">
    <property type="entry name" value="Rev_trsase/Diguanyl_cyclase"/>
</dbReference>
<dbReference type="InterPro" id="IPR052155">
    <property type="entry name" value="Biofilm_reg_signaling"/>
</dbReference>
<proteinExistence type="predicted"/>
<dbReference type="GO" id="GO:0052621">
    <property type="term" value="F:diguanylate cyclase activity"/>
    <property type="evidence" value="ECO:0007669"/>
    <property type="project" value="UniProtKB-EC"/>
</dbReference>
<dbReference type="InterPro" id="IPR000160">
    <property type="entry name" value="GGDEF_dom"/>
</dbReference>
<protein>
    <submittedName>
        <fullName evidence="4">Diguanylate cyclase domain-containing protein</fullName>
        <ecNumber evidence="4">2.7.7.65</ecNumber>
    </submittedName>
</protein>
<dbReference type="InterPro" id="IPR013767">
    <property type="entry name" value="PAS_fold"/>
</dbReference>
<dbReference type="SMART" id="SM00267">
    <property type="entry name" value="GGDEF"/>
    <property type="match status" value="1"/>
</dbReference>
<feature type="domain" description="PAC" evidence="2">
    <location>
        <begin position="327"/>
        <end position="379"/>
    </location>
</feature>
<dbReference type="RefSeq" id="WP_117312323.1">
    <property type="nucleotide sequence ID" value="NZ_JBHRUJ010000016.1"/>
</dbReference>
<feature type="domain" description="PAS" evidence="1">
    <location>
        <begin position="248"/>
        <end position="311"/>
    </location>
</feature>
<dbReference type="Gene3D" id="3.30.70.270">
    <property type="match status" value="1"/>
</dbReference>
<dbReference type="PROSITE" id="PS50112">
    <property type="entry name" value="PAS"/>
    <property type="match status" value="1"/>
</dbReference>
<dbReference type="Pfam" id="PF00990">
    <property type="entry name" value="GGDEF"/>
    <property type="match status" value="1"/>
</dbReference>
<dbReference type="NCBIfam" id="TIGR00229">
    <property type="entry name" value="sensory_box"/>
    <property type="match status" value="2"/>
</dbReference>
<dbReference type="SUPFAM" id="SSF55073">
    <property type="entry name" value="Nucleotide cyclase"/>
    <property type="match status" value="1"/>
</dbReference>
<dbReference type="Gene3D" id="3.30.450.20">
    <property type="entry name" value="PAS domain"/>
    <property type="match status" value="2"/>
</dbReference>
<dbReference type="InterPro" id="IPR001610">
    <property type="entry name" value="PAC"/>
</dbReference>